<sequence>MQFVGEGDKPTETQEWTDLNWAVEGKVGSLSTWELALQNNKYQVQSGTERQWNWVNNEQVPWQLDWDSSNRQIKFTLGSDLRKQVSFFNANSVMNEFNGFYLWTRATTTLNMVDPGTKISLEVTEVKGINDSIFTSVSGISSSATAPSTSNQTAITKNFFSSNESIASLKGFVSMSWTSNNPQAKGANSRVGFKIKGYNRPVAVSEPASILGLLAVGTIGASSTLKCKKANTEENR</sequence>
<dbReference type="InterPro" id="IPR013424">
    <property type="entry name" value="Ice-binding_C"/>
</dbReference>
<evidence type="ECO:0000313" key="1">
    <source>
        <dbReference type="EMBL" id="OKH22178.1"/>
    </source>
</evidence>
<organism evidence="1 2">
    <name type="scientific">Hydrococcus rivularis NIES-593</name>
    <dbReference type="NCBI Taxonomy" id="1921803"/>
    <lineage>
        <taxon>Bacteria</taxon>
        <taxon>Bacillati</taxon>
        <taxon>Cyanobacteriota</taxon>
        <taxon>Cyanophyceae</taxon>
        <taxon>Pleurocapsales</taxon>
        <taxon>Hydrococcaceae</taxon>
        <taxon>Hydrococcus</taxon>
    </lineage>
</organism>
<dbReference type="Proteomes" id="UP000186868">
    <property type="component" value="Unassembled WGS sequence"/>
</dbReference>
<dbReference type="EMBL" id="MRCB01000015">
    <property type="protein sequence ID" value="OKH22178.1"/>
    <property type="molecule type" value="Genomic_DNA"/>
</dbReference>
<gene>
    <name evidence="1" type="ORF">NIES593_13330</name>
</gene>
<proteinExistence type="predicted"/>
<dbReference type="NCBIfam" id="NF041928">
    <property type="entry name" value="choice_anch_W"/>
    <property type="match status" value="1"/>
</dbReference>
<protein>
    <recommendedName>
        <fullName evidence="3">PEP-CTERM protein-sorting domain-containing protein</fullName>
    </recommendedName>
</protein>
<dbReference type="InterPro" id="IPR049671">
    <property type="entry name" value="Choice_anch_W"/>
</dbReference>
<evidence type="ECO:0000313" key="2">
    <source>
        <dbReference type="Proteomes" id="UP000186868"/>
    </source>
</evidence>
<accession>A0A1U7HF62</accession>
<keyword evidence="2" id="KW-1185">Reference proteome</keyword>
<dbReference type="AlphaFoldDB" id="A0A1U7HF62"/>
<evidence type="ECO:0008006" key="3">
    <source>
        <dbReference type="Google" id="ProtNLM"/>
    </source>
</evidence>
<comment type="caution">
    <text evidence="1">The sequence shown here is derived from an EMBL/GenBank/DDBJ whole genome shotgun (WGS) entry which is preliminary data.</text>
</comment>
<dbReference type="NCBIfam" id="TIGR02595">
    <property type="entry name" value="PEP_CTERM"/>
    <property type="match status" value="1"/>
</dbReference>
<name>A0A1U7HF62_9CYAN</name>
<reference evidence="1 2" key="1">
    <citation type="submission" date="2016-11" db="EMBL/GenBank/DDBJ databases">
        <title>Draft Genome Sequences of Nine Cyanobacterial Strains from Diverse Habitats.</title>
        <authorList>
            <person name="Zhu T."/>
            <person name="Hou S."/>
            <person name="Lu X."/>
            <person name="Hess W.R."/>
        </authorList>
    </citation>
    <scope>NUCLEOTIDE SEQUENCE [LARGE SCALE GENOMIC DNA]</scope>
    <source>
        <strain evidence="1 2">NIES-593</strain>
    </source>
</reference>